<dbReference type="Gene3D" id="3.40.720.10">
    <property type="entry name" value="Alkaline Phosphatase, subunit A"/>
    <property type="match status" value="1"/>
</dbReference>
<dbReference type="SUPFAM" id="SSF53649">
    <property type="entry name" value="Alkaline phosphatase-like"/>
    <property type="match status" value="1"/>
</dbReference>
<dbReference type="GO" id="GO:0005886">
    <property type="term" value="C:plasma membrane"/>
    <property type="evidence" value="ECO:0007669"/>
    <property type="project" value="UniProtKB-SubCell"/>
</dbReference>
<accession>A0AA42PW85</accession>
<dbReference type="Pfam" id="PF00884">
    <property type="entry name" value="Sulfatase"/>
    <property type="match status" value="1"/>
</dbReference>
<reference evidence="3" key="1">
    <citation type="submission" date="2022-09" db="EMBL/GenBank/DDBJ databases">
        <title>Intensive care unit water sources are persistently colonized with multi-drug resistant bacteria and are the site of extensive horizontal gene transfer of antibiotic resistance genes.</title>
        <authorList>
            <person name="Diorio-Toth L."/>
        </authorList>
    </citation>
    <scope>NUCLEOTIDE SEQUENCE</scope>
    <source>
        <strain evidence="3">GD03832</strain>
    </source>
</reference>
<evidence type="ECO:0000313" key="4">
    <source>
        <dbReference type="Proteomes" id="UP001161065"/>
    </source>
</evidence>
<dbReference type="GO" id="GO:0009244">
    <property type="term" value="P:lipopolysaccharide core region biosynthetic process"/>
    <property type="evidence" value="ECO:0007669"/>
    <property type="project" value="TreeGrafter"/>
</dbReference>
<keyword evidence="3" id="KW-0378">Hydrolase</keyword>
<keyword evidence="1" id="KW-0472">Membrane</keyword>
<evidence type="ECO:0000256" key="1">
    <source>
        <dbReference type="SAM" id="Phobius"/>
    </source>
</evidence>
<keyword evidence="1" id="KW-0812">Transmembrane</keyword>
<organism evidence="3 4">
    <name type="scientific">Comamonas thiooxydans</name>
    <dbReference type="NCBI Taxonomy" id="363952"/>
    <lineage>
        <taxon>Bacteria</taxon>
        <taxon>Pseudomonadati</taxon>
        <taxon>Pseudomonadota</taxon>
        <taxon>Betaproteobacteria</taxon>
        <taxon>Burkholderiales</taxon>
        <taxon>Comamonadaceae</taxon>
        <taxon>Comamonas</taxon>
    </lineage>
</organism>
<dbReference type="PANTHER" id="PTHR30443">
    <property type="entry name" value="INNER MEMBRANE PROTEIN"/>
    <property type="match status" value="1"/>
</dbReference>
<dbReference type="Proteomes" id="UP001161065">
    <property type="component" value="Unassembled WGS sequence"/>
</dbReference>
<gene>
    <name evidence="3" type="ORF">N5D63_01295</name>
</gene>
<evidence type="ECO:0000313" key="3">
    <source>
        <dbReference type="EMBL" id="MDH1332773.1"/>
    </source>
</evidence>
<feature type="domain" description="Sulfatase N-terminal" evidence="2">
    <location>
        <begin position="209"/>
        <end position="468"/>
    </location>
</feature>
<evidence type="ECO:0000259" key="2">
    <source>
        <dbReference type="Pfam" id="PF00884"/>
    </source>
</evidence>
<proteinExistence type="predicted"/>
<comment type="caution">
    <text evidence="3">The sequence shown here is derived from an EMBL/GenBank/DDBJ whole genome shotgun (WGS) entry which is preliminary data.</text>
</comment>
<dbReference type="EMBL" id="JAOCEK010000001">
    <property type="protein sequence ID" value="MDH1332773.1"/>
    <property type="molecule type" value="Genomic_DNA"/>
</dbReference>
<protein>
    <submittedName>
        <fullName evidence="3">Sulfatase-like hydrolase/transferase</fullName>
    </submittedName>
</protein>
<dbReference type="PANTHER" id="PTHR30443:SF0">
    <property type="entry name" value="PHOSPHOETHANOLAMINE TRANSFERASE EPTA"/>
    <property type="match status" value="1"/>
</dbReference>
<feature type="transmembrane region" description="Helical" evidence="1">
    <location>
        <begin position="52"/>
        <end position="69"/>
    </location>
</feature>
<dbReference type="GO" id="GO:0016787">
    <property type="term" value="F:hydrolase activity"/>
    <property type="evidence" value="ECO:0007669"/>
    <property type="project" value="UniProtKB-KW"/>
</dbReference>
<dbReference type="InterPro" id="IPR040423">
    <property type="entry name" value="PEA_transferase"/>
</dbReference>
<dbReference type="InterPro" id="IPR017850">
    <property type="entry name" value="Alkaline_phosphatase_core_sf"/>
</dbReference>
<feature type="transmembrane region" description="Helical" evidence="1">
    <location>
        <begin position="105"/>
        <end position="124"/>
    </location>
</feature>
<dbReference type="RefSeq" id="WP_280006536.1">
    <property type="nucleotide sequence ID" value="NZ_JAOCEK010000001.1"/>
</dbReference>
<sequence>MNISSFAMRLGSLLAWILLFSPPFLIRSYGKEVGYTLLAALFFYPLALSRKSLAICIPLLIFIGAANIFHAQFLGNMIDEFSLATLLRTEAHEAAEFLSSINRQMVLVVLCWLVASFGCGYFLFKNCKAGAAPFQKWEKRILLGIGLLWTSFFAFGMTQQFTVNDYVHKLRHIYPMHMAKAAVRYGDLEKEVFYQPTLPARPSASQANTLVVIIGESASSHRWSLLGYQEDDTNQSLRQVSGLRTYKVMAHGFNTAKALPYILTGQSAFDSQKNASPSFLDLARHAGYKTFVFSNSRFNDKSEDMYSQILRRSADVYAKVGNGAHDEVMTTWLEKSLADEASHKLVVLHTYGSHPDISQRYPRSRYEGADAYDNSIRYTSDLLADWIRMVDEASDAPSALLYVSDHGLGVPPCVDSPRQGNDQSVLEVPLAYWANEAMRGLQGSEEVAISESPMAHSTTLAPEILIAAQGYDVSTAMPHLQDSRKLHFDGVPYAELYRDDACTP</sequence>
<dbReference type="InterPro" id="IPR000917">
    <property type="entry name" value="Sulfatase_N"/>
</dbReference>
<dbReference type="AlphaFoldDB" id="A0AA42PW85"/>
<keyword evidence="1" id="KW-1133">Transmembrane helix</keyword>
<dbReference type="GO" id="GO:0016776">
    <property type="term" value="F:phosphotransferase activity, phosphate group as acceptor"/>
    <property type="evidence" value="ECO:0007669"/>
    <property type="project" value="TreeGrafter"/>
</dbReference>
<name>A0AA42PW85_9BURK</name>